<evidence type="ECO:0000256" key="3">
    <source>
        <dbReference type="ARBA" id="ARBA00022679"/>
    </source>
</evidence>
<dbReference type="GO" id="GO:0016757">
    <property type="term" value="F:glycosyltransferase activity"/>
    <property type="evidence" value="ECO:0007669"/>
    <property type="project" value="UniProtKB-KW"/>
</dbReference>
<accession>A0A2Z5FXB3</accession>
<protein>
    <submittedName>
        <fullName evidence="5">Glycosyl transferase, family 2</fullName>
    </submittedName>
</protein>
<keyword evidence="3 5" id="KW-0808">Transferase</keyword>
<dbReference type="RefSeq" id="WP_114206958.1">
    <property type="nucleotide sequence ID" value="NZ_CP030840.1"/>
</dbReference>
<dbReference type="Proteomes" id="UP000253606">
    <property type="component" value="Chromosome"/>
</dbReference>
<evidence type="ECO:0000256" key="2">
    <source>
        <dbReference type="ARBA" id="ARBA00022676"/>
    </source>
</evidence>
<keyword evidence="6" id="KW-1185">Reference proteome</keyword>
<keyword evidence="2" id="KW-0328">Glycosyltransferase</keyword>
<organism evidence="5 6">
    <name type="scientific">Acidisarcina polymorpha</name>
    <dbReference type="NCBI Taxonomy" id="2211140"/>
    <lineage>
        <taxon>Bacteria</taxon>
        <taxon>Pseudomonadati</taxon>
        <taxon>Acidobacteriota</taxon>
        <taxon>Terriglobia</taxon>
        <taxon>Terriglobales</taxon>
        <taxon>Acidobacteriaceae</taxon>
        <taxon>Acidisarcina</taxon>
    </lineage>
</organism>
<sequence length="292" mass="32032">MILEPPSVTCIVLNWNGWADTIECLKALERCVYPRLNVVVVDNGSTNDSVLRIKAAHPGVALLEAGRNLGFAGGNNIGIRYALERGADFVWLLNNDTEAAADALSALVGKATGDREIGAVASVCYYADSPSTVQAWAGARVNLWIGYARNSVVPRPDAWFQSLYGASILLRSEALREAGLLDEGFFHYLEETELCLRLVEKGWRLAAAPESKILHKVAGSTGRESPVLDRYFTASGLRILRLHSPAPGLAMFLFLAARFARRLARLQFSRCGQVWAGIADYRMTLPVVQRIR</sequence>
<dbReference type="AlphaFoldDB" id="A0A2Z5FXB3"/>
<dbReference type="Pfam" id="PF00535">
    <property type="entry name" value="Glycos_transf_2"/>
    <property type="match status" value="1"/>
</dbReference>
<reference evidence="5 6" key="1">
    <citation type="journal article" date="2018" name="Front. Microbiol.">
        <title>Hydrolytic Capabilities as a Key to Environmental Success: Chitinolytic and Cellulolytic Acidobacteria From Acidic Sub-arctic Soils and Boreal Peatlands.</title>
        <authorList>
            <person name="Belova S.E."/>
            <person name="Ravin N.V."/>
            <person name="Pankratov T.A."/>
            <person name="Rakitin A.L."/>
            <person name="Ivanova A.A."/>
            <person name="Beletsky A.V."/>
            <person name="Mardanov A.V."/>
            <person name="Sinninghe Damste J.S."/>
            <person name="Dedysh S.N."/>
        </authorList>
    </citation>
    <scope>NUCLEOTIDE SEQUENCE [LARGE SCALE GENOMIC DNA]</scope>
    <source>
        <strain evidence="5 6">SBC82</strain>
    </source>
</reference>
<dbReference type="Gene3D" id="3.90.550.10">
    <property type="entry name" value="Spore Coat Polysaccharide Biosynthesis Protein SpsA, Chain A"/>
    <property type="match status" value="1"/>
</dbReference>
<dbReference type="SUPFAM" id="SSF53448">
    <property type="entry name" value="Nucleotide-diphospho-sugar transferases"/>
    <property type="match status" value="1"/>
</dbReference>
<dbReference type="OrthoDB" id="9771846at2"/>
<dbReference type="CDD" id="cd04186">
    <property type="entry name" value="GT_2_like_c"/>
    <property type="match status" value="1"/>
</dbReference>
<gene>
    <name evidence="5" type="ORF">ACPOL_2194</name>
</gene>
<dbReference type="PANTHER" id="PTHR43179">
    <property type="entry name" value="RHAMNOSYLTRANSFERASE WBBL"/>
    <property type="match status" value="1"/>
</dbReference>
<dbReference type="KEGG" id="abas:ACPOL_2194"/>
<name>A0A2Z5FXB3_9BACT</name>
<dbReference type="EMBL" id="CP030840">
    <property type="protein sequence ID" value="AXC11518.1"/>
    <property type="molecule type" value="Genomic_DNA"/>
</dbReference>
<evidence type="ECO:0000313" key="5">
    <source>
        <dbReference type="EMBL" id="AXC11518.1"/>
    </source>
</evidence>
<evidence type="ECO:0000313" key="6">
    <source>
        <dbReference type="Proteomes" id="UP000253606"/>
    </source>
</evidence>
<proteinExistence type="inferred from homology"/>
<dbReference type="InterPro" id="IPR029044">
    <property type="entry name" value="Nucleotide-diphossugar_trans"/>
</dbReference>
<comment type="similarity">
    <text evidence="1">Belongs to the glycosyltransferase 2 family.</text>
</comment>
<evidence type="ECO:0000256" key="1">
    <source>
        <dbReference type="ARBA" id="ARBA00006739"/>
    </source>
</evidence>
<feature type="domain" description="Glycosyltransferase 2-like" evidence="4">
    <location>
        <begin position="10"/>
        <end position="129"/>
    </location>
</feature>
<evidence type="ECO:0000259" key="4">
    <source>
        <dbReference type="Pfam" id="PF00535"/>
    </source>
</evidence>
<dbReference type="PANTHER" id="PTHR43179:SF12">
    <property type="entry name" value="GALACTOFURANOSYLTRANSFERASE GLFT2"/>
    <property type="match status" value="1"/>
</dbReference>
<dbReference type="InterPro" id="IPR001173">
    <property type="entry name" value="Glyco_trans_2-like"/>
</dbReference>